<dbReference type="CDD" id="cd03890">
    <property type="entry name" value="M20_pepD"/>
    <property type="match status" value="1"/>
</dbReference>
<dbReference type="Pfam" id="PF01546">
    <property type="entry name" value="Peptidase_M20"/>
    <property type="match status" value="1"/>
</dbReference>
<protein>
    <recommendedName>
        <fullName evidence="13">Cytosol non-specific dipeptidase</fullName>
        <ecNumber evidence="10">3.4.13.18</ecNumber>
    </recommendedName>
    <alternativeName>
        <fullName evidence="16">Aminoacyl-histidine dipeptidase</fullName>
    </alternativeName>
    <alternativeName>
        <fullName evidence="15">Beta-alanyl-histidine dipeptidase</fullName>
    </alternativeName>
    <alternativeName>
        <fullName evidence="14">Carnosinase</fullName>
    </alternativeName>
    <alternativeName>
        <fullName evidence="11">Peptidase D</fullName>
    </alternativeName>
    <alternativeName>
        <fullName evidence="17">Xaa-His dipeptidase</fullName>
    </alternativeName>
</protein>
<dbReference type="FunFam" id="3.40.630.10:FF:000015">
    <property type="entry name" value="Aminoacyl-histidine dipeptidase PepD"/>
    <property type="match status" value="1"/>
</dbReference>
<comment type="similarity">
    <text evidence="12">Belongs to the peptidase M20C family.</text>
</comment>
<dbReference type="EC" id="3.4.13.18" evidence="10"/>
<evidence type="ECO:0000256" key="3">
    <source>
        <dbReference type="ARBA" id="ARBA00022670"/>
    </source>
</evidence>
<dbReference type="EMBL" id="FQWX01000001">
    <property type="protein sequence ID" value="SHG38843.1"/>
    <property type="molecule type" value="Genomic_DNA"/>
</dbReference>
<dbReference type="PRINTS" id="PR00934">
    <property type="entry name" value="XHISDIPTASE"/>
</dbReference>
<comment type="catalytic activity">
    <reaction evidence="9">
        <text>Hydrolysis of dipeptides, preferentially hydrophobic dipeptides including prolyl amino acids.</text>
        <dbReference type="EC" id="3.4.13.18"/>
    </reaction>
</comment>
<feature type="domain" description="Peptidase M20 dimerisation" evidence="18">
    <location>
        <begin position="209"/>
        <end position="287"/>
    </location>
</feature>
<evidence type="ECO:0000313" key="19">
    <source>
        <dbReference type="EMBL" id="SHG38843.1"/>
    </source>
</evidence>
<dbReference type="GO" id="GO:0070573">
    <property type="term" value="F:metallodipeptidase activity"/>
    <property type="evidence" value="ECO:0007669"/>
    <property type="project" value="TreeGrafter"/>
</dbReference>
<name>A0A1M5JFM7_9FIRM</name>
<dbReference type="AlphaFoldDB" id="A0A1M5JFM7"/>
<sequence length="483" mass="52303">MESVLKGLKPECVFKNFEKICQVPRESEHEEKISAFLLDFGKSLGLETIQDENLNIIIRKPATKGYENCPGVVLQGHMDMVCEKDSGVEHDFTKDPIKLKIDGDMISAQGTTLGADNGIAVAMAMSILESNDIDHPSLEVLITSNEENGMTGAFALDGSLIKGKYILNLDSDVEGELLVSCAGGRAAVSKFPVEYVDACSEKQALVLEISGLAGGHSGVEIGEQKGNANKLMGRLLSLLNVDYDLAKIEGGTKHNAIPNNAKATILVAKENVAKLSKCVSEVESIFQGEFSTSDPNVKISCTETTANKVFTNDLKDKVMQMLTLLPNGVQTMSMDIKGLVESSANIGVVETTESEVTFLTSVRSSVASLKDEVINRIVILTEALAGTAQTEGDYPAWEYVKDSKLEKICVENYSKVFNKDVKVSALHAGLECGVLLSKIANAEAISFGPNLYDIHSPRERMSISSTQNIWEYLVAVLKSMNQY</sequence>
<dbReference type="STRING" id="1121321.SAMN04488530_101102"/>
<dbReference type="InterPro" id="IPR002933">
    <property type="entry name" value="Peptidase_M20"/>
</dbReference>
<evidence type="ECO:0000256" key="7">
    <source>
        <dbReference type="ARBA" id="ARBA00023049"/>
    </source>
</evidence>
<dbReference type="InterPro" id="IPR011650">
    <property type="entry name" value="Peptidase_M20_dimer"/>
</dbReference>
<comment type="cofactor">
    <cofactor evidence="2">
        <name>Zn(2+)</name>
        <dbReference type="ChEBI" id="CHEBI:29105"/>
    </cofactor>
</comment>
<keyword evidence="8" id="KW-0170">Cobalt</keyword>
<dbReference type="Proteomes" id="UP000243255">
    <property type="component" value="Unassembled WGS sequence"/>
</dbReference>
<reference evidence="20" key="1">
    <citation type="submission" date="2016-11" db="EMBL/GenBank/DDBJ databases">
        <authorList>
            <person name="Varghese N."/>
            <person name="Submissions S."/>
        </authorList>
    </citation>
    <scope>NUCLEOTIDE SEQUENCE [LARGE SCALE GENOMIC DNA]</scope>
    <source>
        <strain evidence="20">DSM 2635</strain>
    </source>
</reference>
<evidence type="ECO:0000256" key="6">
    <source>
        <dbReference type="ARBA" id="ARBA00022833"/>
    </source>
</evidence>
<dbReference type="SUPFAM" id="SSF53187">
    <property type="entry name" value="Zn-dependent exopeptidases"/>
    <property type="match status" value="1"/>
</dbReference>
<dbReference type="Pfam" id="PF07687">
    <property type="entry name" value="M20_dimer"/>
    <property type="match status" value="1"/>
</dbReference>
<evidence type="ECO:0000256" key="15">
    <source>
        <dbReference type="ARBA" id="ARBA00076004"/>
    </source>
</evidence>
<dbReference type="OrthoDB" id="9773892at2"/>
<evidence type="ECO:0000256" key="12">
    <source>
        <dbReference type="ARBA" id="ARBA00061423"/>
    </source>
</evidence>
<keyword evidence="20" id="KW-1185">Reference proteome</keyword>
<dbReference type="GO" id="GO:0005829">
    <property type="term" value="C:cytosol"/>
    <property type="evidence" value="ECO:0007669"/>
    <property type="project" value="TreeGrafter"/>
</dbReference>
<evidence type="ECO:0000259" key="18">
    <source>
        <dbReference type="Pfam" id="PF07687"/>
    </source>
</evidence>
<evidence type="ECO:0000256" key="9">
    <source>
        <dbReference type="ARBA" id="ARBA00036421"/>
    </source>
</evidence>
<dbReference type="InterPro" id="IPR001160">
    <property type="entry name" value="Peptidase_M20C"/>
</dbReference>
<keyword evidence="7" id="KW-0482">Metalloprotease</keyword>
<evidence type="ECO:0000256" key="11">
    <source>
        <dbReference type="ARBA" id="ARBA00044252"/>
    </source>
</evidence>
<evidence type="ECO:0000256" key="16">
    <source>
        <dbReference type="ARBA" id="ARBA00077688"/>
    </source>
</evidence>
<evidence type="ECO:0000256" key="13">
    <source>
        <dbReference type="ARBA" id="ARBA00071271"/>
    </source>
</evidence>
<dbReference type="PANTHER" id="PTHR43501:SF1">
    <property type="entry name" value="CYTOSOL NON-SPECIFIC DIPEPTIDASE"/>
    <property type="match status" value="1"/>
</dbReference>
<accession>A0A1M5JFM7</accession>
<organism evidence="19 20">
    <name type="scientific">Asaccharospora irregularis DSM 2635</name>
    <dbReference type="NCBI Taxonomy" id="1121321"/>
    <lineage>
        <taxon>Bacteria</taxon>
        <taxon>Bacillati</taxon>
        <taxon>Bacillota</taxon>
        <taxon>Clostridia</taxon>
        <taxon>Peptostreptococcales</taxon>
        <taxon>Peptostreptococcaceae</taxon>
        <taxon>Asaccharospora</taxon>
    </lineage>
</organism>
<evidence type="ECO:0000256" key="4">
    <source>
        <dbReference type="ARBA" id="ARBA00022723"/>
    </source>
</evidence>
<dbReference type="RefSeq" id="WP_073123185.1">
    <property type="nucleotide sequence ID" value="NZ_BAABCH010000010.1"/>
</dbReference>
<evidence type="ECO:0000313" key="20">
    <source>
        <dbReference type="Proteomes" id="UP000243255"/>
    </source>
</evidence>
<dbReference type="GO" id="GO:0046872">
    <property type="term" value="F:metal ion binding"/>
    <property type="evidence" value="ECO:0007669"/>
    <property type="project" value="UniProtKB-KW"/>
</dbReference>
<evidence type="ECO:0000256" key="5">
    <source>
        <dbReference type="ARBA" id="ARBA00022801"/>
    </source>
</evidence>
<evidence type="ECO:0000256" key="14">
    <source>
        <dbReference type="ARBA" id="ARBA00075285"/>
    </source>
</evidence>
<dbReference type="PIRSF" id="PIRSF016599">
    <property type="entry name" value="Xaa-His_dipept"/>
    <property type="match status" value="1"/>
</dbReference>
<dbReference type="Gene3D" id="3.40.630.10">
    <property type="entry name" value="Zn peptidases"/>
    <property type="match status" value="2"/>
</dbReference>
<gene>
    <name evidence="19" type="ORF">SAMN04488530_101102</name>
</gene>
<proteinExistence type="inferred from homology"/>
<keyword evidence="5" id="KW-0378">Hydrolase</keyword>
<dbReference type="PANTHER" id="PTHR43501">
    <property type="entry name" value="CYTOSOL NON-SPECIFIC DIPEPTIDASE"/>
    <property type="match status" value="1"/>
</dbReference>
<keyword evidence="4" id="KW-0479">Metal-binding</keyword>
<evidence type="ECO:0000256" key="1">
    <source>
        <dbReference type="ARBA" id="ARBA00001941"/>
    </source>
</evidence>
<keyword evidence="3" id="KW-0645">Protease</keyword>
<dbReference type="GO" id="GO:0006508">
    <property type="term" value="P:proteolysis"/>
    <property type="evidence" value="ECO:0007669"/>
    <property type="project" value="UniProtKB-KW"/>
</dbReference>
<evidence type="ECO:0000256" key="8">
    <source>
        <dbReference type="ARBA" id="ARBA00023285"/>
    </source>
</evidence>
<comment type="cofactor">
    <cofactor evidence="1">
        <name>Co(2+)</name>
        <dbReference type="ChEBI" id="CHEBI:48828"/>
    </cofactor>
</comment>
<evidence type="ECO:0000256" key="2">
    <source>
        <dbReference type="ARBA" id="ARBA00001947"/>
    </source>
</evidence>
<evidence type="ECO:0000256" key="17">
    <source>
        <dbReference type="ARBA" id="ARBA00078074"/>
    </source>
</evidence>
<evidence type="ECO:0000256" key="10">
    <source>
        <dbReference type="ARBA" id="ARBA00038976"/>
    </source>
</evidence>
<dbReference type="FunFam" id="3.40.630.10:FF:000072">
    <property type="entry name" value="Aminoacyl-histidine dipeptidase"/>
    <property type="match status" value="1"/>
</dbReference>
<keyword evidence="6" id="KW-0862">Zinc</keyword>
<dbReference type="NCBIfam" id="TIGR01893">
    <property type="entry name" value="aa-his-dipept"/>
    <property type="match status" value="1"/>
</dbReference>